<keyword evidence="6 7" id="KW-0472">Membrane</keyword>
<evidence type="ECO:0000259" key="8">
    <source>
        <dbReference type="PROSITE" id="PS50928"/>
    </source>
</evidence>
<comment type="similarity">
    <text evidence="7">Belongs to the binding-protein-dependent transport system permease family.</text>
</comment>
<comment type="subcellular location">
    <subcellularLocation>
        <location evidence="1 7">Cell membrane</location>
        <topology evidence="1 7">Multi-pass membrane protein</topology>
    </subcellularLocation>
</comment>
<feature type="transmembrane region" description="Helical" evidence="7">
    <location>
        <begin position="12"/>
        <end position="32"/>
    </location>
</feature>
<evidence type="ECO:0000256" key="2">
    <source>
        <dbReference type="ARBA" id="ARBA00022448"/>
    </source>
</evidence>
<dbReference type="CDD" id="cd06261">
    <property type="entry name" value="TM_PBP2"/>
    <property type="match status" value="1"/>
</dbReference>
<dbReference type="AlphaFoldDB" id="A0A537J3K1"/>
<dbReference type="GO" id="GO:0005886">
    <property type="term" value="C:plasma membrane"/>
    <property type="evidence" value="ECO:0007669"/>
    <property type="project" value="UniProtKB-SubCell"/>
</dbReference>
<dbReference type="PANTHER" id="PTHR32243:SF52">
    <property type="entry name" value="ABC TRANSPORTER PERMEASE PROTEIN"/>
    <property type="match status" value="1"/>
</dbReference>
<comment type="caution">
    <text evidence="9">The sequence shown here is derived from an EMBL/GenBank/DDBJ whole genome shotgun (WGS) entry which is preliminary data.</text>
</comment>
<evidence type="ECO:0000313" key="9">
    <source>
        <dbReference type="EMBL" id="TMI77616.1"/>
    </source>
</evidence>
<dbReference type="PANTHER" id="PTHR32243">
    <property type="entry name" value="MALTOSE TRANSPORT SYSTEM PERMEASE-RELATED"/>
    <property type="match status" value="1"/>
</dbReference>
<evidence type="ECO:0000256" key="1">
    <source>
        <dbReference type="ARBA" id="ARBA00004651"/>
    </source>
</evidence>
<evidence type="ECO:0000256" key="3">
    <source>
        <dbReference type="ARBA" id="ARBA00022475"/>
    </source>
</evidence>
<dbReference type="SUPFAM" id="SSF161098">
    <property type="entry name" value="MetI-like"/>
    <property type="match status" value="1"/>
</dbReference>
<evidence type="ECO:0000256" key="7">
    <source>
        <dbReference type="RuleBase" id="RU363032"/>
    </source>
</evidence>
<gene>
    <name evidence="9" type="ORF">E6H03_13560</name>
</gene>
<dbReference type="InterPro" id="IPR050901">
    <property type="entry name" value="BP-dep_ABC_trans_perm"/>
</dbReference>
<reference evidence="9 10" key="1">
    <citation type="journal article" date="2019" name="Nat. Microbiol.">
        <title>Mediterranean grassland soil C-N compound turnover is dependent on rainfall and depth, and is mediated by genomically divergent microorganisms.</title>
        <authorList>
            <person name="Diamond S."/>
            <person name="Andeer P.F."/>
            <person name="Li Z."/>
            <person name="Crits-Christoph A."/>
            <person name="Burstein D."/>
            <person name="Anantharaman K."/>
            <person name="Lane K.R."/>
            <person name="Thomas B.C."/>
            <person name="Pan C."/>
            <person name="Northen T.R."/>
            <person name="Banfield J.F."/>
        </authorList>
    </citation>
    <scope>NUCLEOTIDE SEQUENCE [LARGE SCALE GENOMIC DNA]</scope>
    <source>
        <strain evidence="9">NP_6</strain>
    </source>
</reference>
<evidence type="ECO:0000256" key="6">
    <source>
        <dbReference type="ARBA" id="ARBA00023136"/>
    </source>
</evidence>
<feature type="transmembrane region" description="Helical" evidence="7">
    <location>
        <begin position="110"/>
        <end position="131"/>
    </location>
</feature>
<evidence type="ECO:0000313" key="10">
    <source>
        <dbReference type="Proteomes" id="UP000318093"/>
    </source>
</evidence>
<accession>A0A537J3K1</accession>
<dbReference type="Pfam" id="PF00528">
    <property type="entry name" value="BPD_transp_1"/>
    <property type="match status" value="1"/>
</dbReference>
<dbReference type="InterPro" id="IPR035906">
    <property type="entry name" value="MetI-like_sf"/>
</dbReference>
<dbReference type="GO" id="GO:0055085">
    <property type="term" value="P:transmembrane transport"/>
    <property type="evidence" value="ECO:0007669"/>
    <property type="project" value="InterPro"/>
</dbReference>
<sequence>MRRRSPARRLVTGLVLLAALVFFLFPVLWMVLTSFKSNPEFFAYPPVFIPKSFALTNYLNAMRLPPDGRGGLQGVRDSLIVSTGSMVISLLAGAPAAYSFARFRTGGENLSFWVLSTRMFPPVASALPLFLVFKSLHLLDTHWALIVANTIFNLPFVIWLLKGFFEDLPAELEEAAVIDGTTIFGAFRRVALPLVAPGLVATALFCFIFTWNEFMFALLLTRSDVRTLTIIVPSLVGGHEILWGQVAAVGVVAIIPNILLALLLQRFLVRGLTLGAVKG</sequence>
<dbReference type="Gene3D" id="1.10.3720.10">
    <property type="entry name" value="MetI-like"/>
    <property type="match status" value="1"/>
</dbReference>
<keyword evidence="5 7" id="KW-1133">Transmembrane helix</keyword>
<keyword evidence="4 7" id="KW-0812">Transmembrane</keyword>
<name>A0A537J3K1_9BACT</name>
<dbReference type="PROSITE" id="PS50928">
    <property type="entry name" value="ABC_TM1"/>
    <property type="match status" value="1"/>
</dbReference>
<feature type="transmembrane region" description="Helical" evidence="7">
    <location>
        <begin position="242"/>
        <end position="264"/>
    </location>
</feature>
<feature type="transmembrane region" description="Helical" evidence="7">
    <location>
        <begin position="143"/>
        <end position="161"/>
    </location>
</feature>
<evidence type="ECO:0000256" key="5">
    <source>
        <dbReference type="ARBA" id="ARBA00022989"/>
    </source>
</evidence>
<feature type="transmembrane region" description="Helical" evidence="7">
    <location>
        <begin position="190"/>
        <end position="211"/>
    </location>
</feature>
<feature type="domain" description="ABC transmembrane type-1" evidence="8">
    <location>
        <begin position="75"/>
        <end position="264"/>
    </location>
</feature>
<dbReference type="EMBL" id="VBAN01000491">
    <property type="protein sequence ID" value="TMI77616.1"/>
    <property type="molecule type" value="Genomic_DNA"/>
</dbReference>
<dbReference type="Proteomes" id="UP000318093">
    <property type="component" value="Unassembled WGS sequence"/>
</dbReference>
<organism evidence="9 10">
    <name type="scientific">Candidatus Segetimicrobium genomatis</name>
    <dbReference type="NCBI Taxonomy" id="2569760"/>
    <lineage>
        <taxon>Bacteria</taxon>
        <taxon>Bacillati</taxon>
        <taxon>Candidatus Sysuimicrobiota</taxon>
        <taxon>Candidatus Sysuimicrobiia</taxon>
        <taxon>Candidatus Sysuimicrobiales</taxon>
        <taxon>Candidatus Segetimicrobiaceae</taxon>
        <taxon>Candidatus Segetimicrobium</taxon>
    </lineage>
</organism>
<dbReference type="InterPro" id="IPR000515">
    <property type="entry name" value="MetI-like"/>
</dbReference>
<feature type="transmembrane region" description="Helical" evidence="7">
    <location>
        <begin position="79"/>
        <end position="98"/>
    </location>
</feature>
<protein>
    <submittedName>
        <fullName evidence="9">Carbohydrate ABC transporter permease</fullName>
    </submittedName>
</protein>
<proteinExistence type="inferred from homology"/>
<evidence type="ECO:0000256" key="4">
    <source>
        <dbReference type="ARBA" id="ARBA00022692"/>
    </source>
</evidence>
<keyword evidence="2 7" id="KW-0813">Transport</keyword>
<keyword evidence="3" id="KW-1003">Cell membrane</keyword>